<sequence length="251" mass="29499">MLVISGYNVSYSKIIFNIRMIQTLSAFWQFLKKPKPLKLSKDNKSLWRDMLWLLILDLLFAGLVITTYCILVDFKIIKEYVQEIDILKKYGLTVTLLLVCILAPVLEEFLFRWHLRKKYLPIYFVCFTLGLISNYFIKSSFLTWPVYIFFLFVALIISGYFKRIDIRKRLVFQQKSFSYLFYYSAIIFGLIHLGNIKGLTLSDPAFILFVISQTFTGISLGFIRVKYGLGYSILLHGFFNFILVLLTVFFC</sequence>
<name>A0ABX6TGB0_9SPHI</name>
<organism evidence="3 4">
    <name type="scientific">Pedobacter riviphilus</name>
    <dbReference type="NCBI Taxonomy" id="2766984"/>
    <lineage>
        <taxon>Bacteria</taxon>
        <taxon>Pseudomonadati</taxon>
        <taxon>Bacteroidota</taxon>
        <taxon>Sphingobacteriia</taxon>
        <taxon>Sphingobacteriales</taxon>
        <taxon>Sphingobacteriaceae</taxon>
        <taxon>Pedobacter</taxon>
    </lineage>
</organism>
<dbReference type="Pfam" id="PF02517">
    <property type="entry name" value="Rce1-like"/>
    <property type="match status" value="1"/>
</dbReference>
<proteinExistence type="predicted"/>
<feature type="transmembrane region" description="Helical" evidence="1">
    <location>
        <begin position="205"/>
        <end position="223"/>
    </location>
</feature>
<feature type="domain" description="CAAX prenyl protease 2/Lysostaphin resistance protein A-like" evidence="2">
    <location>
        <begin position="92"/>
        <end position="242"/>
    </location>
</feature>
<keyword evidence="1" id="KW-0472">Membrane</keyword>
<evidence type="ECO:0000313" key="4">
    <source>
        <dbReference type="Proteomes" id="UP000516439"/>
    </source>
</evidence>
<keyword evidence="1" id="KW-0812">Transmembrane</keyword>
<feature type="transmembrane region" description="Helical" evidence="1">
    <location>
        <begin position="51"/>
        <end position="77"/>
    </location>
</feature>
<feature type="transmembrane region" description="Helical" evidence="1">
    <location>
        <begin position="181"/>
        <end position="199"/>
    </location>
</feature>
<dbReference type="Proteomes" id="UP000516439">
    <property type="component" value="Chromosome"/>
</dbReference>
<keyword evidence="3" id="KW-0482">Metalloprotease</keyword>
<evidence type="ECO:0000256" key="1">
    <source>
        <dbReference type="SAM" id="Phobius"/>
    </source>
</evidence>
<dbReference type="InterPro" id="IPR003675">
    <property type="entry name" value="Rce1/LyrA-like_dom"/>
</dbReference>
<evidence type="ECO:0000259" key="2">
    <source>
        <dbReference type="Pfam" id="PF02517"/>
    </source>
</evidence>
<feature type="transmembrane region" description="Helical" evidence="1">
    <location>
        <begin position="119"/>
        <end position="137"/>
    </location>
</feature>
<protein>
    <submittedName>
        <fullName evidence="3">CPBP family intramembrane metalloprotease</fullName>
    </submittedName>
</protein>
<reference evidence="3 4" key="1">
    <citation type="submission" date="2020-09" db="EMBL/GenBank/DDBJ databases">
        <title>Pedobacter sp. SW-16 isolated from soil near Yeocheon.</title>
        <authorList>
            <person name="Im H.S."/>
            <person name="Joung Y."/>
            <person name="Lee S.-S."/>
        </authorList>
    </citation>
    <scope>NUCLEOTIDE SEQUENCE [LARGE SCALE GENOMIC DNA]</scope>
    <source>
        <strain evidence="3 4">SW-16</strain>
    </source>
</reference>
<feature type="transmembrane region" description="Helical" evidence="1">
    <location>
        <begin position="230"/>
        <end position="250"/>
    </location>
</feature>
<dbReference type="EMBL" id="CP061171">
    <property type="protein sequence ID" value="QNR83980.1"/>
    <property type="molecule type" value="Genomic_DNA"/>
</dbReference>
<dbReference type="RefSeq" id="WP_190326878.1">
    <property type="nucleotide sequence ID" value="NZ_CP061171.1"/>
</dbReference>
<accession>A0ABX6TGB0</accession>
<gene>
    <name evidence="3" type="ORF">H9N25_18945</name>
</gene>
<dbReference type="GO" id="GO:0008237">
    <property type="term" value="F:metallopeptidase activity"/>
    <property type="evidence" value="ECO:0007669"/>
    <property type="project" value="UniProtKB-KW"/>
</dbReference>
<keyword evidence="1" id="KW-1133">Transmembrane helix</keyword>
<evidence type="ECO:0000313" key="3">
    <source>
        <dbReference type="EMBL" id="QNR83980.1"/>
    </source>
</evidence>
<feature type="transmembrane region" description="Helical" evidence="1">
    <location>
        <begin position="143"/>
        <end position="161"/>
    </location>
</feature>
<keyword evidence="3" id="KW-0378">Hydrolase</keyword>
<keyword evidence="3" id="KW-0645">Protease</keyword>
<keyword evidence="4" id="KW-1185">Reference proteome</keyword>